<dbReference type="EMBL" id="APPI01000003">
    <property type="protein sequence ID" value="ENV14739.1"/>
    <property type="molecule type" value="Genomic_DNA"/>
</dbReference>
<comment type="caution">
    <text evidence="1">The sequence shown here is derived from an EMBL/GenBank/DDBJ whole genome shotgun (WGS) entry which is preliminary data.</text>
</comment>
<dbReference type="HOGENOM" id="CLU_184194_0_0_6"/>
<gene>
    <name evidence="1" type="ORF">F965_00085</name>
</gene>
<sequence>MLMTMRNEFYNALRRHIELNAKRTGYGGSLIAYQIGEDEINDPSLVSLRAYQTRAHSDIVRLAAGVSFVNEPLPQKIVLLPSLNAVVTLQRKFGVANA</sequence>
<dbReference type="PATRIC" id="fig|1217675.3.peg.79"/>
<protein>
    <submittedName>
        <fullName evidence="1">Uncharacterized protein</fullName>
    </submittedName>
</protein>
<dbReference type="Proteomes" id="UP000018438">
    <property type="component" value="Unassembled WGS sequence"/>
</dbReference>
<organism evidence="1 2">
    <name type="scientific">Acinetobacter schindleri NIPH 900</name>
    <dbReference type="NCBI Taxonomy" id="1217675"/>
    <lineage>
        <taxon>Bacteria</taxon>
        <taxon>Pseudomonadati</taxon>
        <taxon>Pseudomonadota</taxon>
        <taxon>Gammaproteobacteria</taxon>
        <taxon>Moraxellales</taxon>
        <taxon>Moraxellaceae</taxon>
        <taxon>Acinetobacter</taxon>
    </lineage>
</organism>
<evidence type="ECO:0000313" key="2">
    <source>
        <dbReference type="Proteomes" id="UP000018438"/>
    </source>
</evidence>
<proteinExistence type="predicted"/>
<dbReference type="AlphaFoldDB" id="N8Y085"/>
<reference evidence="1 2" key="1">
    <citation type="submission" date="2013-02" db="EMBL/GenBank/DDBJ databases">
        <title>The Genome Sequence of Acinetobacter schindleri NIPH 900.</title>
        <authorList>
            <consortium name="The Broad Institute Genome Sequencing Platform"/>
            <consortium name="The Broad Institute Genome Sequencing Center for Infectious Disease"/>
            <person name="Cerqueira G."/>
            <person name="Feldgarden M."/>
            <person name="Courvalin P."/>
            <person name="Perichon B."/>
            <person name="Grillot-Courvalin C."/>
            <person name="Clermont D."/>
            <person name="Rocha E."/>
            <person name="Yoon E.-J."/>
            <person name="Nemec A."/>
            <person name="Walker B."/>
            <person name="Young S.K."/>
            <person name="Zeng Q."/>
            <person name="Gargeya S."/>
            <person name="Fitzgerald M."/>
            <person name="Haas B."/>
            <person name="Abouelleil A."/>
            <person name="Alvarado L."/>
            <person name="Arachchi H.M."/>
            <person name="Berlin A.M."/>
            <person name="Chapman S.B."/>
            <person name="Dewar J."/>
            <person name="Goldberg J."/>
            <person name="Griggs A."/>
            <person name="Gujja S."/>
            <person name="Hansen M."/>
            <person name="Howarth C."/>
            <person name="Imamovic A."/>
            <person name="Larimer J."/>
            <person name="McCowan C."/>
            <person name="Murphy C."/>
            <person name="Neiman D."/>
            <person name="Pearson M."/>
            <person name="Priest M."/>
            <person name="Roberts A."/>
            <person name="Saif S."/>
            <person name="Shea T."/>
            <person name="Sisk P."/>
            <person name="Sykes S."/>
            <person name="Wortman J."/>
            <person name="Nusbaum C."/>
            <person name="Birren B."/>
        </authorList>
    </citation>
    <scope>NUCLEOTIDE SEQUENCE [LARGE SCALE GENOMIC DNA]</scope>
    <source>
        <strain evidence="1 2">NIPH 900</strain>
    </source>
</reference>
<accession>N8Y085</accession>
<evidence type="ECO:0000313" key="1">
    <source>
        <dbReference type="EMBL" id="ENV14739.1"/>
    </source>
</evidence>
<keyword evidence="2" id="KW-1185">Reference proteome</keyword>
<name>N8Y085_9GAMM</name>